<proteinExistence type="predicted"/>
<organism evidence="1">
    <name type="scientific">Spodoptera frugiperda</name>
    <name type="common">Fall armyworm</name>
    <dbReference type="NCBI Taxonomy" id="7108"/>
    <lineage>
        <taxon>Eukaryota</taxon>
        <taxon>Metazoa</taxon>
        <taxon>Ecdysozoa</taxon>
        <taxon>Arthropoda</taxon>
        <taxon>Hexapoda</taxon>
        <taxon>Insecta</taxon>
        <taxon>Pterygota</taxon>
        <taxon>Neoptera</taxon>
        <taxon>Endopterygota</taxon>
        <taxon>Lepidoptera</taxon>
        <taxon>Glossata</taxon>
        <taxon>Ditrysia</taxon>
        <taxon>Noctuoidea</taxon>
        <taxon>Noctuidae</taxon>
        <taxon>Amphipyrinae</taxon>
        <taxon>Spodoptera</taxon>
    </lineage>
</organism>
<reference evidence="1" key="1">
    <citation type="submission" date="2016-07" db="EMBL/GenBank/DDBJ databases">
        <authorList>
            <person name="Bretaudeau A."/>
        </authorList>
    </citation>
    <scope>NUCLEOTIDE SEQUENCE</scope>
    <source>
        <strain evidence="1">Rice</strain>
        <tissue evidence="1">Whole body</tissue>
    </source>
</reference>
<evidence type="ECO:0000313" key="1">
    <source>
        <dbReference type="EMBL" id="SOQ48939.1"/>
    </source>
</evidence>
<protein>
    <submittedName>
        <fullName evidence="1">SFRICE_022721</fullName>
    </submittedName>
</protein>
<accession>A0A2H1W770</accession>
<dbReference type="EMBL" id="ODYU01006779">
    <property type="protein sequence ID" value="SOQ48939.1"/>
    <property type="molecule type" value="Genomic_DNA"/>
</dbReference>
<gene>
    <name evidence="1" type="ORF">SFRICE_022721</name>
</gene>
<dbReference type="AlphaFoldDB" id="A0A2H1W770"/>
<name>A0A2H1W770_SPOFR</name>
<sequence>MKMKRQKCVRTVAIGVPLSLPTPIGDRREVIYASYVAYLRPHLHRSCALARFRWSITEVLGRNQLAKCGSWETQVFPGMCRNRRRTMGGAGAGLLRGPGVAHRCRSWPLGTLSGLGIEPFGILAQLSITLAYYVVLQALATTKTYLFVDGLVRRTHFRASRLQRKALHYCIYNKNILFEQVGSRYDVKE</sequence>